<evidence type="ECO:0000313" key="4">
    <source>
        <dbReference type="Proteomes" id="UP000800094"/>
    </source>
</evidence>
<feature type="compositionally biased region" description="Low complexity" evidence="2">
    <location>
        <begin position="229"/>
        <end position="238"/>
    </location>
</feature>
<feature type="coiled-coil region" evidence="1">
    <location>
        <begin position="481"/>
        <end position="542"/>
    </location>
</feature>
<feature type="compositionally biased region" description="Basic and acidic residues" evidence="2">
    <location>
        <begin position="1101"/>
        <end position="1118"/>
    </location>
</feature>
<dbReference type="EMBL" id="ML987207">
    <property type="protein sequence ID" value="KAF2242622.1"/>
    <property type="molecule type" value="Genomic_DNA"/>
</dbReference>
<gene>
    <name evidence="3" type="ORF">BU26DRAFT_510459</name>
</gene>
<dbReference type="AlphaFoldDB" id="A0A6A6HY19"/>
<feature type="region of interest" description="Disordered" evidence="2">
    <location>
        <begin position="1"/>
        <end position="80"/>
    </location>
</feature>
<dbReference type="GeneID" id="54580561"/>
<keyword evidence="1" id="KW-0175">Coiled coil</keyword>
<reference evidence="3" key="1">
    <citation type="journal article" date="2020" name="Stud. Mycol.">
        <title>101 Dothideomycetes genomes: a test case for predicting lifestyles and emergence of pathogens.</title>
        <authorList>
            <person name="Haridas S."/>
            <person name="Albert R."/>
            <person name="Binder M."/>
            <person name="Bloem J."/>
            <person name="Labutti K."/>
            <person name="Salamov A."/>
            <person name="Andreopoulos B."/>
            <person name="Baker S."/>
            <person name="Barry K."/>
            <person name="Bills G."/>
            <person name="Bluhm B."/>
            <person name="Cannon C."/>
            <person name="Castanera R."/>
            <person name="Culley D."/>
            <person name="Daum C."/>
            <person name="Ezra D."/>
            <person name="Gonzalez J."/>
            <person name="Henrissat B."/>
            <person name="Kuo A."/>
            <person name="Liang C."/>
            <person name="Lipzen A."/>
            <person name="Lutzoni F."/>
            <person name="Magnuson J."/>
            <person name="Mondo S."/>
            <person name="Nolan M."/>
            <person name="Ohm R."/>
            <person name="Pangilinan J."/>
            <person name="Park H.-J."/>
            <person name="Ramirez L."/>
            <person name="Alfaro M."/>
            <person name="Sun H."/>
            <person name="Tritt A."/>
            <person name="Yoshinaga Y."/>
            <person name="Zwiers L.-H."/>
            <person name="Turgeon B."/>
            <person name="Goodwin S."/>
            <person name="Spatafora J."/>
            <person name="Crous P."/>
            <person name="Grigoriev I."/>
        </authorList>
    </citation>
    <scope>NUCLEOTIDE SEQUENCE</scope>
    <source>
        <strain evidence="3">CBS 122368</strain>
    </source>
</reference>
<protein>
    <submittedName>
        <fullName evidence="3">Uncharacterized protein</fullName>
    </submittedName>
</protein>
<feature type="region of interest" description="Disordered" evidence="2">
    <location>
        <begin position="144"/>
        <end position="275"/>
    </location>
</feature>
<proteinExistence type="predicted"/>
<dbReference type="RefSeq" id="XP_033677626.1">
    <property type="nucleotide sequence ID" value="XM_033827231.1"/>
</dbReference>
<evidence type="ECO:0000256" key="1">
    <source>
        <dbReference type="SAM" id="Coils"/>
    </source>
</evidence>
<organism evidence="3 4">
    <name type="scientific">Trematosphaeria pertusa</name>
    <dbReference type="NCBI Taxonomy" id="390896"/>
    <lineage>
        <taxon>Eukaryota</taxon>
        <taxon>Fungi</taxon>
        <taxon>Dikarya</taxon>
        <taxon>Ascomycota</taxon>
        <taxon>Pezizomycotina</taxon>
        <taxon>Dothideomycetes</taxon>
        <taxon>Pleosporomycetidae</taxon>
        <taxon>Pleosporales</taxon>
        <taxon>Massarineae</taxon>
        <taxon>Trematosphaeriaceae</taxon>
        <taxon>Trematosphaeria</taxon>
    </lineage>
</organism>
<feature type="compositionally biased region" description="Basic and acidic residues" evidence="2">
    <location>
        <begin position="1"/>
        <end position="11"/>
    </location>
</feature>
<keyword evidence="4" id="KW-1185">Reference proteome</keyword>
<dbReference type="Proteomes" id="UP000800094">
    <property type="component" value="Unassembled WGS sequence"/>
</dbReference>
<feature type="region of interest" description="Disordered" evidence="2">
    <location>
        <begin position="92"/>
        <end position="131"/>
    </location>
</feature>
<feature type="compositionally biased region" description="Polar residues" evidence="2">
    <location>
        <begin position="947"/>
        <end position="965"/>
    </location>
</feature>
<evidence type="ECO:0000256" key="2">
    <source>
        <dbReference type="SAM" id="MobiDB-lite"/>
    </source>
</evidence>
<feature type="compositionally biased region" description="Polar residues" evidence="2">
    <location>
        <begin position="842"/>
        <end position="851"/>
    </location>
</feature>
<feature type="region of interest" description="Disordered" evidence="2">
    <location>
        <begin position="842"/>
        <end position="871"/>
    </location>
</feature>
<feature type="compositionally biased region" description="Basic and acidic residues" evidence="2">
    <location>
        <begin position="30"/>
        <end position="44"/>
    </location>
</feature>
<feature type="region of interest" description="Disordered" evidence="2">
    <location>
        <begin position="320"/>
        <end position="342"/>
    </location>
</feature>
<feature type="compositionally biased region" description="Acidic residues" evidence="2">
    <location>
        <begin position="147"/>
        <end position="157"/>
    </location>
</feature>
<feature type="region of interest" description="Disordered" evidence="2">
    <location>
        <begin position="1084"/>
        <end position="1127"/>
    </location>
</feature>
<sequence>MADGQLPDKRSKYQVAPVAGGKRKRRAKDRSKDGERKRLKDRHVNSKVPKGDSAAAVPTNALGSQSPTATANSSGVSPASSALVAEEIQYDDGTNNSLNAPGNDILNQYLEAQEDDDAGNGDDAAANIDPELLQGLQNTLSGALAELEGESDSDDDLDKLFSGDDSESQAAPVVALQTEVTTKSATRPAEQQPAVPTANEPVSVELGQPDEPESPEETTESHETDEEAAGSQYQAQEEAAQEQKRYGKGAGPNGEDVWRYVEPVPGTKGPTMGIPERKVPYEVYQPESNDKENGIIAFRSDPPDDDTTIAWSEVIKAGDRKRTMDGNPSRRKEMHSGVRMQEAEERWSGFSKMLKWRSENRKDTKDKQWVVFMGIPCNTAAEYSRLAAKLESTEAAMFFKKIGTAAHVILEVGIPSALPVAHGKMRQYIEAVRYLMTKYPEKFTVVLSDYNILNADPADFYEDFDVDKHFDAKFRDADDFLRLYQKSMEDLSDQAEHADEARRNAHWSAKGERLPRDWRGILEEQMRLYGEYKEKYKEGQRQTHKGKCERIQEEIEFCKEFVREVQRSHVGRQFPAEILALLPDSFVTETKSQEVEPVPQTPEVPQSQAEVVASRATSPEAESLLAVSAPENIDDFERRSEAATAQLEANGSNGNSQDLIQSIETQQQAEDLAVDPPNVRRTVDAASSKKVTQAAVYIDLTSPSPPPVHASLAGETHKPARLPVDDGPASGAQKLPEQVLSANKARAEYSRQLRQQTAAQTQALLRAPSQALHSRPPAADLAGLNGVDNWPEYADGSNYIPKDAVDNTSPFQAVSTQLGHQEQAQLHPYQAPYQAEVPRLNMGSNPTTASQPRLRPNNDGFPPQPQPAYNSEPRYNKVQNHMASSRAYPGSPAPQLLQGTPQNPQPSYLNIKGQNMQPNGRQMQTPTQPGQMPYPFGIGQPMAYPNNGATVQQQAQPHNAGSSPSAAPKLQVPEPDYEQVYAQEPLHGPQLRSPYIRQPQMQNDDYGLMDPFGYGNPQEYPYQQLPTPVPHVYGQMPPAYGQEYGYGPFSGPQDLPAPDAADMFYSAPYQLGTPQMQPSPYMNNGLQQMGAYNGYGQQVEQSRKRGREDDATEKEGAKKAKRYGVAF</sequence>
<name>A0A6A6HY19_9PLEO</name>
<feature type="region of interest" description="Disordered" evidence="2">
    <location>
        <begin position="942"/>
        <end position="971"/>
    </location>
</feature>
<feature type="compositionally biased region" description="Polar residues" evidence="2">
    <location>
        <begin position="897"/>
        <end position="907"/>
    </location>
</feature>
<accession>A0A6A6HY19</accession>
<evidence type="ECO:0000313" key="3">
    <source>
        <dbReference type="EMBL" id="KAF2242622.1"/>
    </source>
</evidence>
<feature type="region of interest" description="Disordered" evidence="2">
    <location>
        <begin position="884"/>
        <end position="907"/>
    </location>
</feature>
<feature type="compositionally biased region" description="Polar residues" evidence="2">
    <location>
        <begin position="61"/>
        <end position="80"/>
    </location>
</feature>
<feature type="compositionally biased region" description="Acidic residues" evidence="2">
    <location>
        <begin position="208"/>
        <end position="228"/>
    </location>
</feature>